<reference evidence="2 3" key="1">
    <citation type="submission" date="2024-10" db="EMBL/GenBank/DDBJ databases">
        <authorList>
            <person name="Kim D."/>
        </authorList>
    </citation>
    <scope>NUCLEOTIDE SEQUENCE [LARGE SCALE GENOMIC DNA]</scope>
    <source>
        <strain evidence="2">BH-2024</strain>
    </source>
</reference>
<organism evidence="2 3">
    <name type="scientific">Heterodera trifolii</name>
    <dbReference type="NCBI Taxonomy" id="157864"/>
    <lineage>
        <taxon>Eukaryota</taxon>
        <taxon>Metazoa</taxon>
        <taxon>Ecdysozoa</taxon>
        <taxon>Nematoda</taxon>
        <taxon>Chromadorea</taxon>
        <taxon>Rhabditida</taxon>
        <taxon>Tylenchina</taxon>
        <taxon>Tylenchomorpha</taxon>
        <taxon>Tylenchoidea</taxon>
        <taxon>Heteroderidae</taxon>
        <taxon>Heteroderinae</taxon>
        <taxon>Heterodera</taxon>
    </lineage>
</organism>
<sequence>MNPQAPQQAITVPVTPDAVLQYQKSVDQAKSFVSREINHFEPSATFANLLKACSDVSDVGVAAQKAHHKILNNLACTFTHIRKEHADKLQSLQDEITRLKVANEKQEEEITRLKEANEKQKEANEKQKKEIGELQKQLNAVFQTVLSRAVEGEEREGGEGGSGE</sequence>
<dbReference type="AlphaFoldDB" id="A0ABD2K4F0"/>
<feature type="region of interest" description="Disordered" evidence="1">
    <location>
        <begin position="105"/>
        <end position="130"/>
    </location>
</feature>
<evidence type="ECO:0000256" key="1">
    <source>
        <dbReference type="SAM" id="MobiDB-lite"/>
    </source>
</evidence>
<evidence type="ECO:0000313" key="3">
    <source>
        <dbReference type="Proteomes" id="UP001620626"/>
    </source>
</evidence>
<dbReference type="EMBL" id="JBICBT010000839">
    <property type="protein sequence ID" value="KAL3097583.1"/>
    <property type="molecule type" value="Genomic_DNA"/>
</dbReference>
<proteinExistence type="predicted"/>
<accession>A0ABD2K4F0</accession>
<protein>
    <submittedName>
        <fullName evidence="2">Uncharacterized protein</fullName>
    </submittedName>
</protein>
<comment type="caution">
    <text evidence="2">The sequence shown here is derived from an EMBL/GenBank/DDBJ whole genome shotgun (WGS) entry which is preliminary data.</text>
</comment>
<keyword evidence="3" id="KW-1185">Reference proteome</keyword>
<dbReference type="Proteomes" id="UP001620626">
    <property type="component" value="Unassembled WGS sequence"/>
</dbReference>
<gene>
    <name evidence="2" type="ORF">niasHT_023383</name>
</gene>
<name>A0ABD2K4F0_9BILA</name>
<evidence type="ECO:0000313" key="2">
    <source>
        <dbReference type="EMBL" id="KAL3097583.1"/>
    </source>
</evidence>